<dbReference type="PANTHER" id="PTHR43808">
    <property type="entry name" value="ACETYLORNITHINE DEACETYLASE"/>
    <property type="match status" value="1"/>
</dbReference>
<organism evidence="7 8">
    <name type="scientific">Mediterraneibacter hominis</name>
    <dbReference type="NCBI Taxonomy" id="2763054"/>
    <lineage>
        <taxon>Bacteria</taxon>
        <taxon>Bacillati</taxon>
        <taxon>Bacillota</taxon>
        <taxon>Clostridia</taxon>
        <taxon>Lachnospirales</taxon>
        <taxon>Lachnospiraceae</taxon>
        <taxon>Mediterraneibacter</taxon>
    </lineage>
</organism>
<keyword evidence="5" id="KW-0862">Zinc</keyword>
<feature type="domain" description="Peptidase M20 dimerisation" evidence="6">
    <location>
        <begin position="180"/>
        <end position="281"/>
    </location>
</feature>
<gene>
    <name evidence="7" type="ORF">H8S37_14925</name>
</gene>
<dbReference type="PANTHER" id="PTHR43808:SF8">
    <property type="entry name" value="PEPTIDASE M20 DIMERISATION DOMAIN-CONTAINING PROTEIN"/>
    <property type="match status" value="1"/>
</dbReference>
<evidence type="ECO:0000256" key="2">
    <source>
        <dbReference type="ARBA" id="ARBA00006247"/>
    </source>
</evidence>
<dbReference type="CDD" id="cd08659">
    <property type="entry name" value="M20_ArgE_DapE-like"/>
    <property type="match status" value="1"/>
</dbReference>
<keyword evidence="4" id="KW-0378">Hydrolase</keyword>
<dbReference type="GO" id="GO:0046872">
    <property type="term" value="F:metal ion binding"/>
    <property type="evidence" value="ECO:0007669"/>
    <property type="project" value="UniProtKB-KW"/>
</dbReference>
<dbReference type="Gene3D" id="3.30.70.360">
    <property type="match status" value="1"/>
</dbReference>
<evidence type="ECO:0000256" key="4">
    <source>
        <dbReference type="ARBA" id="ARBA00022801"/>
    </source>
</evidence>
<keyword evidence="3" id="KW-0479">Metal-binding</keyword>
<evidence type="ECO:0000256" key="5">
    <source>
        <dbReference type="ARBA" id="ARBA00022833"/>
    </source>
</evidence>
<comment type="similarity">
    <text evidence="2">Belongs to the peptidase M20A family.</text>
</comment>
<dbReference type="Pfam" id="PF01546">
    <property type="entry name" value="Peptidase_M20"/>
    <property type="match status" value="1"/>
</dbReference>
<accession>A0A923RR33</accession>
<evidence type="ECO:0000313" key="7">
    <source>
        <dbReference type="EMBL" id="MBC5690209.1"/>
    </source>
</evidence>
<evidence type="ECO:0000256" key="1">
    <source>
        <dbReference type="ARBA" id="ARBA00001947"/>
    </source>
</evidence>
<keyword evidence="8" id="KW-1185">Reference proteome</keyword>
<dbReference type="AlphaFoldDB" id="A0A923RR33"/>
<proteinExistence type="inferred from homology"/>
<dbReference type="InterPro" id="IPR002933">
    <property type="entry name" value="Peptidase_M20"/>
</dbReference>
<evidence type="ECO:0000256" key="3">
    <source>
        <dbReference type="ARBA" id="ARBA00022723"/>
    </source>
</evidence>
<protein>
    <submittedName>
        <fullName evidence="7">M20 family metallopeptidase</fullName>
    </submittedName>
</protein>
<reference evidence="7" key="1">
    <citation type="submission" date="2020-08" db="EMBL/GenBank/DDBJ databases">
        <title>Genome public.</title>
        <authorList>
            <person name="Liu C."/>
            <person name="Sun Q."/>
        </authorList>
    </citation>
    <scope>NUCLEOTIDE SEQUENCE</scope>
    <source>
        <strain evidence="7">NSJ-55</strain>
    </source>
</reference>
<dbReference type="InterPro" id="IPR011650">
    <property type="entry name" value="Peptidase_M20_dimer"/>
</dbReference>
<comment type="caution">
    <text evidence="7">The sequence shown here is derived from an EMBL/GenBank/DDBJ whole genome shotgun (WGS) entry which is preliminary data.</text>
</comment>
<sequence length="387" mass="42245">MQYDEKEAIRLTQELVRIESTNVGTFEGEVSRFIYNWLKNNTKAEITRDEFEPGRFNVLATIKGKVAHPNFLCLAHMDTVPIGEGWTKDPFGAEIEGNKMYGRGACDMKAGVAIAMLVFRDIENYCRKENVIPNMDFTFVATGDEEDVMKGADRLVELKIANKDTLVLDTEPTNGEIMMGHKGKTWFEITTKGKPAHGSMPSTGIDAIIAMSEVILEIRNRIDAFEPDAVMGKPSVCFGTINGGNNTNIVAESCTITIDMRLSPPLTTEGSYKLIEDAIAAGTARVPGATGTYKVIAKRPYVLINEKSVLLKNLQESCFAVTGRKPAPSVTTAYTDSGVVDGSTGCGNGMSYGVNGGNFHQADEYVDCDTILQAHDVVFDLAKRLLL</sequence>
<dbReference type="RefSeq" id="WP_186876870.1">
    <property type="nucleotide sequence ID" value="NZ_JACOPF010000004.1"/>
</dbReference>
<comment type="cofactor">
    <cofactor evidence="1">
        <name>Zn(2+)</name>
        <dbReference type="ChEBI" id="CHEBI:29105"/>
    </cofactor>
</comment>
<evidence type="ECO:0000313" key="8">
    <source>
        <dbReference type="Proteomes" id="UP000652477"/>
    </source>
</evidence>
<dbReference type="SUPFAM" id="SSF55031">
    <property type="entry name" value="Bacterial exopeptidase dimerisation domain"/>
    <property type="match status" value="1"/>
</dbReference>
<dbReference type="Gene3D" id="3.40.630.10">
    <property type="entry name" value="Zn peptidases"/>
    <property type="match status" value="1"/>
</dbReference>
<dbReference type="SUPFAM" id="SSF53187">
    <property type="entry name" value="Zn-dependent exopeptidases"/>
    <property type="match status" value="1"/>
</dbReference>
<dbReference type="InterPro" id="IPR036264">
    <property type="entry name" value="Bact_exopeptidase_dim_dom"/>
</dbReference>
<dbReference type="EMBL" id="JACOPF010000004">
    <property type="protein sequence ID" value="MBC5690209.1"/>
    <property type="molecule type" value="Genomic_DNA"/>
</dbReference>
<dbReference type="GO" id="GO:0016787">
    <property type="term" value="F:hydrolase activity"/>
    <property type="evidence" value="ECO:0007669"/>
    <property type="project" value="UniProtKB-KW"/>
</dbReference>
<dbReference type="InterPro" id="IPR050072">
    <property type="entry name" value="Peptidase_M20A"/>
</dbReference>
<dbReference type="Proteomes" id="UP000652477">
    <property type="component" value="Unassembled WGS sequence"/>
</dbReference>
<name>A0A923RR33_9FIRM</name>
<evidence type="ECO:0000259" key="6">
    <source>
        <dbReference type="Pfam" id="PF07687"/>
    </source>
</evidence>
<dbReference type="Pfam" id="PF07687">
    <property type="entry name" value="M20_dimer"/>
    <property type="match status" value="1"/>
</dbReference>